<evidence type="ECO:0000313" key="3">
    <source>
        <dbReference type="EMBL" id="MDT8899453.1"/>
    </source>
</evidence>
<dbReference type="RefSeq" id="WP_315626179.1">
    <property type="nucleotide sequence ID" value="NZ_JAUHMF010000004.1"/>
</dbReference>
<keyword evidence="2" id="KW-1133">Transmembrane helix</keyword>
<keyword evidence="2" id="KW-0812">Transmembrane</keyword>
<feature type="transmembrane region" description="Helical" evidence="2">
    <location>
        <begin position="200"/>
        <end position="233"/>
    </location>
</feature>
<keyword evidence="2" id="KW-0472">Membrane</keyword>
<sequence>MVAGAAAVWGSVGDDDQRHQSARWGGHDLRDGAAGEHHRHNDQPDADAADAGLDLRGVIPAVHQRAAEGELPAVPGGGGYWPCIQPLFHRYGAGGVQHSRRGAGLSLLPPARSGGVRHQRHSVPVGRAVHDQDAARAGEGVADGEHPERGVAMSAWWLPLVWLANGVLGLVWLTVEHLWVVLLVPALGYAVLEAPESQRTWTLAVAVLSVVAGVMAPFPVAFLMLVMTAGGLVAKRLERLNPQNTHWTLVRGLGLYGLIALGFVAYRTWLLPAMSDPALQQGQVYLSALASIALYLFPLGVLALMLQGLFVHPPVQGEADDLLFRYRSRGKP</sequence>
<feature type="transmembrane region" description="Helical" evidence="2">
    <location>
        <begin position="284"/>
        <end position="306"/>
    </location>
</feature>
<name>A0ABU3NRI7_9CHLR</name>
<comment type="caution">
    <text evidence="3">The sequence shown here is derived from an EMBL/GenBank/DDBJ whole genome shotgun (WGS) entry which is preliminary data.</text>
</comment>
<proteinExistence type="predicted"/>
<gene>
    <name evidence="3" type="ORF">QYE77_14405</name>
</gene>
<evidence type="ECO:0000256" key="2">
    <source>
        <dbReference type="SAM" id="Phobius"/>
    </source>
</evidence>
<keyword evidence="4" id="KW-1185">Reference proteome</keyword>
<dbReference type="EMBL" id="JAUHMF010000004">
    <property type="protein sequence ID" value="MDT8899453.1"/>
    <property type="molecule type" value="Genomic_DNA"/>
</dbReference>
<accession>A0ABU3NRI7</accession>
<feature type="compositionally biased region" description="Basic and acidic residues" evidence="1">
    <location>
        <begin position="15"/>
        <end position="43"/>
    </location>
</feature>
<feature type="region of interest" description="Disordered" evidence="1">
    <location>
        <begin position="1"/>
        <end position="49"/>
    </location>
</feature>
<feature type="compositionally biased region" description="Low complexity" evidence="1">
    <location>
        <begin position="1"/>
        <end position="12"/>
    </location>
</feature>
<evidence type="ECO:0000256" key="1">
    <source>
        <dbReference type="SAM" id="MobiDB-lite"/>
    </source>
</evidence>
<organism evidence="3 4">
    <name type="scientific">Thermanaerothrix solaris</name>
    <dbReference type="NCBI Taxonomy" id="3058434"/>
    <lineage>
        <taxon>Bacteria</taxon>
        <taxon>Bacillati</taxon>
        <taxon>Chloroflexota</taxon>
        <taxon>Anaerolineae</taxon>
        <taxon>Anaerolineales</taxon>
        <taxon>Anaerolineaceae</taxon>
        <taxon>Thermanaerothrix</taxon>
    </lineage>
</organism>
<evidence type="ECO:0000313" key="4">
    <source>
        <dbReference type="Proteomes" id="UP001254165"/>
    </source>
</evidence>
<reference evidence="3 4" key="1">
    <citation type="submission" date="2023-07" db="EMBL/GenBank/DDBJ databases">
        <title>Novel species of Thermanaerothrix with wide hydrolytic capabilities.</title>
        <authorList>
            <person name="Zayulina K.S."/>
            <person name="Podosokorskaya O.A."/>
            <person name="Elcheninov A.G."/>
        </authorList>
    </citation>
    <scope>NUCLEOTIDE SEQUENCE [LARGE SCALE GENOMIC DNA]</scope>
    <source>
        <strain evidence="3 4">4228-RoL</strain>
    </source>
</reference>
<feature type="transmembrane region" description="Helical" evidence="2">
    <location>
        <begin position="253"/>
        <end position="272"/>
    </location>
</feature>
<dbReference type="Proteomes" id="UP001254165">
    <property type="component" value="Unassembled WGS sequence"/>
</dbReference>
<protein>
    <submittedName>
        <fullName evidence="3">Uncharacterized protein</fullName>
    </submittedName>
</protein>